<evidence type="ECO:0000313" key="6">
    <source>
        <dbReference type="EMBL" id="CEQ39852.1"/>
    </source>
</evidence>
<evidence type="ECO:0000256" key="5">
    <source>
        <dbReference type="SAM" id="SignalP"/>
    </source>
</evidence>
<dbReference type="OrthoDB" id="341421at2759"/>
<gene>
    <name evidence="6" type="primary">SPOSA6832_01418</name>
</gene>
<evidence type="ECO:0000256" key="3">
    <source>
        <dbReference type="ARBA" id="ARBA00022691"/>
    </source>
</evidence>
<keyword evidence="2" id="KW-0808">Transferase</keyword>
<keyword evidence="3" id="KW-0949">S-adenosyl-L-methionine</keyword>
<protein>
    <submittedName>
        <fullName evidence="6">SPOSA6832_01418-mRNA-1:cds</fullName>
    </submittedName>
</protein>
<evidence type="ECO:0000256" key="2">
    <source>
        <dbReference type="ARBA" id="ARBA00022679"/>
    </source>
</evidence>
<dbReference type="PANTHER" id="PTHR13271:SF47">
    <property type="entry name" value="ACTIN-HISTIDINE N-METHYLTRANSFERASE"/>
    <property type="match status" value="1"/>
</dbReference>
<dbReference type="InterPro" id="IPR044429">
    <property type="entry name" value="SETD4_SET"/>
</dbReference>
<feature type="region of interest" description="Disordered" evidence="4">
    <location>
        <begin position="300"/>
        <end position="319"/>
    </location>
</feature>
<dbReference type="Gene3D" id="3.90.1410.10">
    <property type="entry name" value="set domain protein methyltransferase, domain 1"/>
    <property type="match status" value="1"/>
</dbReference>
<dbReference type="GO" id="GO:0016279">
    <property type="term" value="F:protein-lysine N-methyltransferase activity"/>
    <property type="evidence" value="ECO:0007669"/>
    <property type="project" value="InterPro"/>
</dbReference>
<reference evidence="7" key="1">
    <citation type="submission" date="2015-02" db="EMBL/GenBank/DDBJ databases">
        <authorList>
            <person name="Gon?alves P."/>
        </authorList>
    </citation>
    <scope>NUCLEOTIDE SEQUENCE [LARGE SCALE GENOMIC DNA]</scope>
</reference>
<feature type="signal peptide" evidence="5">
    <location>
        <begin position="1"/>
        <end position="20"/>
    </location>
</feature>
<sequence>MSGTDLVWASLLAWLKTFDGAIDPEKNVRLVHNAGTRAVSLAASQLAWSLRQSLTQCSLPVAAGRGLVARGDLAPDSLLISIPNAALLNLSTLRPLYRSPFHALTATQLLSLHLALQFRRHLFSPSSTSSSTAAEPSTITPRDKFWPFLATLPRVFETVPLSWSIESRSTDKLRTDFDVDAADISLLQREKDITPGIRRKRQKQARLLELLPPGVRRRADDVERRFKEDWTTVQKLWANKNAVEGETLGFLDFLLGWLNVNTRCIYFGLGGKNEDNLTLCPVIDMINHVPGRATKPSPRIMSLTFSSPSSSSGDPPLKNNDELAFSYGPHEDAMLLTEYGFVVGEANEYNAVEVDRFVEALFDAQGEEGGLKRGILADESYWGDMTLQSSPPSASWRVLIALRLLHLRLPSRFHTSAAALSADVLAPWYDVLTGASETVSSSNEAKVQATLRVVCRSVREEAEAGLGRCEELARELGTEPGLEEVRASLGMLRKIWQGEERIAKALAEAQEEQ</sequence>
<name>A0A0D6EIJ4_SPOSA</name>
<feature type="chain" id="PRO_5002303274" evidence="5">
    <location>
        <begin position="21"/>
        <end position="513"/>
    </location>
</feature>
<organism evidence="6 7">
    <name type="scientific">Sporidiobolus salmonicolor</name>
    <name type="common">Yeast-like fungus</name>
    <name type="synonym">Sporobolomyces salmonicolor</name>
    <dbReference type="NCBI Taxonomy" id="5005"/>
    <lineage>
        <taxon>Eukaryota</taxon>
        <taxon>Fungi</taxon>
        <taxon>Dikarya</taxon>
        <taxon>Basidiomycota</taxon>
        <taxon>Pucciniomycotina</taxon>
        <taxon>Microbotryomycetes</taxon>
        <taxon>Sporidiobolales</taxon>
        <taxon>Sporidiobolaceae</taxon>
        <taxon>Sporobolomyces</taxon>
    </lineage>
</organism>
<evidence type="ECO:0000256" key="4">
    <source>
        <dbReference type="SAM" id="MobiDB-lite"/>
    </source>
</evidence>
<dbReference type="Proteomes" id="UP000243876">
    <property type="component" value="Unassembled WGS sequence"/>
</dbReference>
<accession>A0A0D6EIJ4</accession>
<evidence type="ECO:0000313" key="7">
    <source>
        <dbReference type="Proteomes" id="UP000243876"/>
    </source>
</evidence>
<keyword evidence="5" id="KW-0732">Signal</keyword>
<proteinExistence type="predicted"/>
<evidence type="ECO:0000256" key="1">
    <source>
        <dbReference type="ARBA" id="ARBA00022603"/>
    </source>
</evidence>
<dbReference type="CDD" id="cd19177">
    <property type="entry name" value="SET_SETD4"/>
    <property type="match status" value="1"/>
</dbReference>
<keyword evidence="7" id="KW-1185">Reference proteome</keyword>
<keyword evidence="1" id="KW-0489">Methyltransferase</keyword>
<dbReference type="EMBL" id="CENE01000004">
    <property type="protein sequence ID" value="CEQ39852.1"/>
    <property type="molecule type" value="Genomic_DNA"/>
</dbReference>
<dbReference type="GO" id="GO:0032259">
    <property type="term" value="P:methylation"/>
    <property type="evidence" value="ECO:0007669"/>
    <property type="project" value="UniProtKB-KW"/>
</dbReference>
<dbReference type="PANTHER" id="PTHR13271">
    <property type="entry name" value="UNCHARACTERIZED PUTATIVE METHYLTRANSFERASE"/>
    <property type="match status" value="1"/>
</dbReference>
<dbReference type="AlphaFoldDB" id="A0A0D6EIJ4"/>
<dbReference type="InterPro" id="IPR050600">
    <property type="entry name" value="SETD3_SETD6_MTase"/>
</dbReference>
<dbReference type="SUPFAM" id="SSF82199">
    <property type="entry name" value="SET domain"/>
    <property type="match status" value="1"/>
</dbReference>
<dbReference type="InterPro" id="IPR046341">
    <property type="entry name" value="SET_dom_sf"/>
</dbReference>